<dbReference type="GO" id="GO:0004673">
    <property type="term" value="F:protein histidine kinase activity"/>
    <property type="evidence" value="ECO:0007669"/>
    <property type="project" value="UniProtKB-EC"/>
</dbReference>
<sequence length="37" mass="4250">MGHPSLTRRLWLAFLLMAGLTLLSSLIGWFGFRFIAR</sequence>
<reference evidence="2" key="1">
    <citation type="submission" date="2019-05" db="EMBL/GenBank/DDBJ databases">
        <authorList>
            <consortium name="Pathogen Informatics"/>
        </authorList>
    </citation>
    <scope>NUCLEOTIDE SEQUENCE [LARGE SCALE GENOMIC DNA]</scope>
    <source>
        <strain evidence="2">NCTC12965</strain>
    </source>
</reference>
<protein>
    <submittedName>
        <fullName evidence="2">Sensor protein torS</fullName>
        <ecNumber evidence="2">2.7.13.3</ecNumber>
    </submittedName>
</protein>
<name>A0A4V6Z320_SERFO</name>
<keyword evidence="2" id="KW-0808">Transferase</keyword>
<gene>
    <name evidence="2" type="primary">torS_4</name>
    <name evidence="2" type="ORF">NCTC12965_06147</name>
</gene>
<dbReference type="AlphaFoldDB" id="A0A4V6Z320"/>
<feature type="transmembrane region" description="Helical" evidence="1">
    <location>
        <begin position="12"/>
        <end position="32"/>
    </location>
</feature>
<keyword evidence="1" id="KW-0472">Membrane</keyword>
<keyword evidence="1" id="KW-1133">Transmembrane helix</keyword>
<organism evidence="2">
    <name type="scientific">Serratia fonticola</name>
    <dbReference type="NCBI Taxonomy" id="47917"/>
    <lineage>
        <taxon>Bacteria</taxon>
        <taxon>Pseudomonadati</taxon>
        <taxon>Pseudomonadota</taxon>
        <taxon>Gammaproteobacteria</taxon>
        <taxon>Enterobacterales</taxon>
        <taxon>Yersiniaceae</taxon>
        <taxon>Serratia</taxon>
    </lineage>
</organism>
<dbReference type="EC" id="2.7.13.3" evidence="2"/>
<dbReference type="EMBL" id="CABEEZ010000123">
    <property type="protein sequence ID" value="VTR51328.1"/>
    <property type="molecule type" value="Genomic_DNA"/>
</dbReference>
<keyword evidence="1" id="KW-0812">Transmembrane</keyword>
<accession>A0A4V6Z320</accession>
<evidence type="ECO:0000313" key="2">
    <source>
        <dbReference type="EMBL" id="VTR51328.1"/>
    </source>
</evidence>
<evidence type="ECO:0000256" key="1">
    <source>
        <dbReference type="SAM" id="Phobius"/>
    </source>
</evidence>
<proteinExistence type="predicted"/>